<gene>
    <name evidence="1" type="ORF">METZ01_LOCUS482993</name>
</gene>
<evidence type="ECO:0000313" key="1">
    <source>
        <dbReference type="EMBL" id="SVE30139.1"/>
    </source>
</evidence>
<reference evidence="1" key="1">
    <citation type="submission" date="2018-05" db="EMBL/GenBank/DDBJ databases">
        <authorList>
            <person name="Lanie J.A."/>
            <person name="Ng W.-L."/>
            <person name="Kazmierczak K.M."/>
            <person name="Andrzejewski T.M."/>
            <person name="Davidsen T.M."/>
            <person name="Wayne K.J."/>
            <person name="Tettelin H."/>
            <person name="Glass J.I."/>
            <person name="Rusch D."/>
            <person name="Podicherti R."/>
            <person name="Tsui H.-C.T."/>
            <person name="Winkler M.E."/>
        </authorList>
    </citation>
    <scope>NUCLEOTIDE SEQUENCE</scope>
</reference>
<accession>A0A383CDK3</accession>
<organism evidence="1">
    <name type="scientific">marine metagenome</name>
    <dbReference type="NCBI Taxonomy" id="408172"/>
    <lineage>
        <taxon>unclassified sequences</taxon>
        <taxon>metagenomes</taxon>
        <taxon>ecological metagenomes</taxon>
    </lineage>
</organism>
<proteinExistence type="predicted"/>
<name>A0A383CDK3_9ZZZZ</name>
<dbReference type="EMBL" id="UINC01207861">
    <property type="protein sequence ID" value="SVE30139.1"/>
    <property type="molecule type" value="Genomic_DNA"/>
</dbReference>
<sequence length="64" mass="7406">MELVDMLFHGHHQLLPDEHHAVAKARRKRIAEGREAICRREAMAKSLSAHLKPKPNTERGTLWE</sequence>
<dbReference type="AlphaFoldDB" id="A0A383CDK3"/>
<protein>
    <submittedName>
        <fullName evidence="1">Uncharacterized protein</fullName>
    </submittedName>
</protein>